<accession>A0ACC0AJ59</accession>
<sequence length="150" mass="17219">MKKVLSQVRKEVPIKNVVQVIPLYVMLCFLLPTNIINSLKLMVHKFFGRGSEGKKKICFNFALLARKCWRIIKSPSSLVTTCLQEKYYPTGNFLTSLLGRLRHRIGNVKSTSISKDKWISTLKELSPLSFHISRGSKRKVVDLIDYNQCC</sequence>
<reference evidence="2" key="1">
    <citation type="journal article" date="2023" name="Nat. Plants">
        <title>Single-cell RNA sequencing provides a high-resolution roadmap for understanding the multicellular compartmentation of specialized metabolism.</title>
        <authorList>
            <person name="Sun S."/>
            <person name="Shen X."/>
            <person name="Li Y."/>
            <person name="Li Y."/>
            <person name="Wang S."/>
            <person name="Li R."/>
            <person name="Zhang H."/>
            <person name="Shen G."/>
            <person name="Guo B."/>
            <person name="Wei J."/>
            <person name="Xu J."/>
            <person name="St-Pierre B."/>
            <person name="Chen S."/>
            <person name="Sun C."/>
        </authorList>
    </citation>
    <scope>NUCLEOTIDE SEQUENCE [LARGE SCALE GENOMIC DNA]</scope>
</reference>
<gene>
    <name evidence="1" type="ORF">M9H77_28329</name>
</gene>
<evidence type="ECO:0000313" key="2">
    <source>
        <dbReference type="Proteomes" id="UP001060085"/>
    </source>
</evidence>
<dbReference type="EMBL" id="CM044706">
    <property type="protein sequence ID" value="KAI5659536.1"/>
    <property type="molecule type" value="Genomic_DNA"/>
</dbReference>
<comment type="caution">
    <text evidence="1">The sequence shown here is derived from an EMBL/GenBank/DDBJ whole genome shotgun (WGS) entry which is preliminary data.</text>
</comment>
<evidence type="ECO:0000313" key="1">
    <source>
        <dbReference type="EMBL" id="KAI5659536.1"/>
    </source>
</evidence>
<name>A0ACC0AJ59_CATRO</name>
<proteinExistence type="predicted"/>
<dbReference type="Proteomes" id="UP001060085">
    <property type="component" value="Linkage Group LG06"/>
</dbReference>
<organism evidence="1 2">
    <name type="scientific">Catharanthus roseus</name>
    <name type="common">Madagascar periwinkle</name>
    <name type="synonym">Vinca rosea</name>
    <dbReference type="NCBI Taxonomy" id="4058"/>
    <lineage>
        <taxon>Eukaryota</taxon>
        <taxon>Viridiplantae</taxon>
        <taxon>Streptophyta</taxon>
        <taxon>Embryophyta</taxon>
        <taxon>Tracheophyta</taxon>
        <taxon>Spermatophyta</taxon>
        <taxon>Magnoliopsida</taxon>
        <taxon>eudicotyledons</taxon>
        <taxon>Gunneridae</taxon>
        <taxon>Pentapetalae</taxon>
        <taxon>asterids</taxon>
        <taxon>lamiids</taxon>
        <taxon>Gentianales</taxon>
        <taxon>Apocynaceae</taxon>
        <taxon>Rauvolfioideae</taxon>
        <taxon>Vinceae</taxon>
        <taxon>Catharanthinae</taxon>
        <taxon>Catharanthus</taxon>
    </lineage>
</organism>
<keyword evidence="2" id="KW-1185">Reference proteome</keyword>
<protein>
    <submittedName>
        <fullName evidence="1">Uncharacterized protein</fullName>
    </submittedName>
</protein>